<dbReference type="Proteomes" id="UP000002012">
    <property type="component" value="Chromosome"/>
</dbReference>
<dbReference type="HOGENOM" id="CLU_033439_1_0_0"/>
<dbReference type="GO" id="GO:0016438">
    <property type="term" value="F:tRNA-queuosine(34) beta-mannosyltransferase activity"/>
    <property type="evidence" value="ECO:0007669"/>
    <property type="project" value="UniProtKB-EC"/>
</dbReference>
<evidence type="ECO:0000256" key="5">
    <source>
        <dbReference type="ARBA" id="ARBA00044539"/>
    </source>
</evidence>
<dbReference type="InParanoid" id="D4H1N6"/>
<evidence type="ECO:0000256" key="1">
    <source>
        <dbReference type="ARBA" id="ARBA00009481"/>
    </source>
</evidence>
<dbReference type="Pfam" id="PF12038">
    <property type="entry name" value="QTMAN_N"/>
    <property type="match status" value="1"/>
</dbReference>
<evidence type="ECO:0000313" key="9">
    <source>
        <dbReference type="EMBL" id="ADD68796.1"/>
    </source>
</evidence>
<dbReference type="InterPro" id="IPR001296">
    <property type="entry name" value="Glyco_trans_1"/>
</dbReference>
<keyword evidence="3 9" id="KW-0808">Transferase</keyword>
<dbReference type="STRING" id="522772.Dacet_2033"/>
<evidence type="ECO:0000313" key="10">
    <source>
        <dbReference type="Proteomes" id="UP000002012"/>
    </source>
</evidence>
<evidence type="ECO:0000256" key="6">
    <source>
        <dbReference type="ARBA" id="ARBA00048439"/>
    </source>
</evidence>
<dbReference type="Pfam" id="PF00534">
    <property type="entry name" value="Glycos_transf_1"/>
    <property type="match status" value="1"/>
</dbReference>
<evidence type="ECO:0000256" key="3">
    <source>
        <dbReference type="ARBA" id="ARBA00022679"/>
    </source>
</evidence>
<dbReference type="KEGG" id="dap:Dacet_2033"/>
<feature type="domain" description="tRNA-queuosine alpha-mannosyltransferase N-terminal" evidence="8">
    <location>
        <begin position="2"/>
        <end position="171"/>
    </location>
</feature>
<gene>
    <name evidence="9" type="ordered locus">Dacet_2033</name>
</gene>
<dbReference type="EMBL" id="CP001968">
    <property type="protein sequence ID" value="ADD68796.1"/>
    <property type="molecule type" value="Genomic_DNA"/>
</dbReference>
<comment type="similarity">
    <text evidence="1">Belongs to the glycosyltransferase group 1 family. Glycosyltransferase 4 subfamily.</text>
</comment>
<dbReference type="AlphaFoldDB" id="D4H1N6"/>
<dbReference type="Gene3D" id="3.40.50.2000">
    <property type="entry name" value="Glycogen Phosphorylase B"/>
    <property type="match status" value="1"/>
</dbReference>
<proteinExistence type="inferred from homology"/>
<dbReference type="SUPFAM" id="SSF53756">
    <property type="entry name" value="UDP-Glycosyltransferase/glycogen phosphorylase"/>
    <property type="match status" value="1"/>
</dbReference>
<evidence type="ECO:0000259" key="7">
    <source>
        <dbReference type="Pfam" id="PF00534"/>
    </source>
</evidence>
<dbReference type="PANTHER" id="PTHR13615:SF3">
    <property type="entry name" value="GLYCOSYLTRANSFERASE-LIKE DOMAIN-CONTAINING PROTEIN 1"/>
    <property type="match status" value="1"/>
</dbReference>
<dbReference type="PANTHER" id="PTHR13615">
    <property type="entry name" value="GLYCOSYLTRANSFERASE-LIKE 1"/>
    <property type="match status" value="1"/>
</dbReference>
<evidence type="ECO:0000256" key="4">
    <source>
        <dbReference type="ARBA" id="ARBA00044517"/>
    </source>
</evidence>
<dbReference type="RefSeq" id="WP_013011300.1">
    <property type="nucleotide sequence ID" value="NC_013943.1"/>
</dbReference>
<feature type="domain" description="Glycosyl transferase family 1" evidence="7">
    <location>
        <begin position="178"/>
        <end position="329"/>
    </location>
</feature>
<comment type="catalytic activity">
    <reaction evidence="6">
        <text>queuosine(34) in tRNA(Asp) + GDP-alpha-D-mannose = O-4''-alpha-D-mannosylqueuosine(34) in tRNA(Asp) + GDP + H(+)</text>
        <dbReference type="Rhea" id="RHEA:12885"/>
        <dbReference type="Rhea" id="RHEA-COMP:18572"/>
        <dbReference type="Rhea" id="RHEA-COMP:18581"/>
        <dbReference type="ChEBI" id="CHEBI:15378"/>
        <dbReference type="ChEBI" id="CHEBI:57527"/>
        <dbReference type="ChEBI" id="CHEBI:58189"/>
        <dbReference type="ChEBI" id="CHEBI:194431"/>
        <dbReference type="ChEBI" id="CHEBI:194442"/>
        <dbReference type="EC" id="2.4.1.110"/>
    </reaction>
    <physiologicalReaction direction="left-to-right" evidence="6">
        <dbReference type="Rhea" id="RHEA:12886"/>
    </physiologicalReaction>
</comment>
<dbReference type="InterPro" id="IPR051862">
    <property type="entry name" value="GT-like_domain_containing_1"/>
</dbReference>
<dbReference type="OrthoDB" id="9792163at2"/>
<dbReference type="PaxDb" id="522772-Dacet_2033"/>
<dbReference type="EC" id="2.4.1.110" evidence="4"/>
<dbReference type="InterPro" id="IPR022701">
    <property type="entry name" value="QTMAN_N"/>
</dbReference>
<organism evidence="9 10">
    <name type="scientific">Denitrovibrio acetiphilus (strain DSM 12809 / NBRC 114555 / N2460)</name>
    <dbReference type="NCBI Taxonomy" id="522772"/>
    <lineage>
        <taxon>Bacteria</taxon>
        <taxon>Pseudomonadati</taxon>
        <taxon>Deferribacterota</taxon>
        <taxon>Deferribacteres</taxon>
        <taxon>Deferribacterales</taxon>
        <taxon>Geovibrionaceae</taxon>
        <taxon>Denitrovibrio</taxon>
    </lineage>
</organism>
<reference evidence="9 10" key="1">
    <citation type="journal article" date="2010" name="Stand. Genomic Sci.">
        <title>Complete genome sequence of Denitrovibrio acetiphilus type strain (N2460).</title>
        <authorList>
            <person name="Kiss H."/>
            <person name="Lang E."/>
            <person name="Lapidus A."/>
            <person name="Copeland A."/>
            <person name="Nolan M."/>
            <person name="Glavina Del Rio T."/>
            <person name="Chen F."/>
            <person name="Lucas S."/>
            <person name="Tice H."/>
            <person name="Cheng J.F."/>
            <person name="Han C."/>
            <person name="Goodwin L."/>
            <person name="Pitluck S."/>
            <person name="Liolios K."/>
            <person name="Pati A."/>
            <person name="Ivanova N."/>
            <person name="Mavromatis K."/>
            <person name="Chen A."/>
            <person name="Palaniappan K."/>
            <person name="Land M."/>
            <person name="Hauser L."/>
            <person name="Chang Y.J."/>
            <person name="Jeffries C.D."/>
            <person name="Detter J.C."/>
            <person name="Brettin T."/>
            <person name="Spring S."/>
            <person name="Rohde M."/>
            <person name="Goker M."/>
            <person name="Woyke T."/>
            <person name="Bristow J."/>
            <person name="Eisen J.A."/>
            <person name="Markowitz V."/>
            <person name="Hugenholtz P."/>
            <person name="Kyrpides N.C."/>
            <person name="Klenk H.P."/>
        </authorList>
    </citation>
    <scope>NUCLEOTIDE SEQUENCE [LARGE SCALE GENOMIC DNA]</scope>
    <source>
        <strain evidence="10">DSM 12809 / NBRC 114555 / N2460</strain>
    </source>
</reference>
<dbReference type="CAZy" id="GT4">
    <property type="family name" value="Glycosyltransferase Family 4"/>
</dbReference>
<protein>
    <recommendedName>
        <fullName evidence="5">tRNA-queuosine alpha-mannosyltransferase</fullName>
        <ecNumber evidence="4">2.4.1.110</ecNumber>
    </recommendedName>
</protein>
<sequence>MKILILSAYNAVSHQHLNKGLIQNFSEVDFSLLTLPPRYFAWRSRGNSLSFAYENRDVLTAGYDLIFATSMTDMTALRGLVPEIANTPLIVYFHENQFDYPENRSSHNNIEAKLVSIYNALAADHVVFNTDYNRQTFLHGARKLLRKMPDHVPSGLTEIIKNKSRVLSVPINPLRKYQYRHDKPSILWNHRWEYDKAPERFYMALCKLREMTGDFRLNLAGQFFRDVPESFIAIKEEFKEHTDHCGYLETREEYENVMSESSVVVSTSLHDFQGLSVMEAADAGCTPVLPDRVSYPELFPAGCLYAASEDTDKEAENCAEKLYEALHKAQKCDMSPYYWGNMRDRYRQLFESAV</sequence>
<evidence type="ECO:0000256" key="2">
    <source>
        <dbReference type="ARBA" id="ARBA00022676"/>
    </source>
</evidence>
<name>D4H1N6_DENA2</name>
<accession>D4H1N6</accession>
<keyword evidence="2" id="KW-0328">Glycosyltransferase</keyword>
<dbReference type="eggNOG" id="COG0438">
    <property type="taxonomic scope" value="Bacteria"/>
</dbReference>
<keyword evidence="10" id="KW-1185">Reference proteome</keyword>
<evidence type="ECO:0000259" key="8">
    <source>
        <dbReference type="Pfam" id="PF12038"/>
    </source>
</evidence>